<reference evidence="1 2" key="1">
    <citation type="journal article" date="2013" name="J. Microbiol.">
        <title>Mucilaginibacter ginsenosidivorax sp. nov., with ginsenoside converting activity isolated from sediment.</title>
        <authorList>
            <person name="Kim J.K."/>
            <person name="Choi T.E."/>
            <person name="Liu Q.M."/>
            <person name="Park H.Y."/>
            <person name="Yi T.H."/>
            <person name="Yoon M.H."/>
            <person name="Kim S.C."/>
            <person name="Im W.T."/>
        </authorList>
    </citation>
    <scope>NUCLEOTIDE SEQUENCE [LARGE SCALE GENOMIC DNA]</scope>
    <source>
        <strain evidence="1 2">KHI28</strain>
    </source>
</reference>
<keyword evidence="2" id="KW-1185">Reference proteome</keyword>
<dbReference type="AlphaFoldDB" id="A0A5B8W0N6"/>
<dbReference type="OrthoDB" id="950503at2"/>
<protein>
    <submittedName>
        <fullName evidence="1">Uncharacterized protein</fullName>
    </submittedName>
</protein>
<organism evidence="1 2">
    <name type="scientific">Mucilaginibacter ginsenosidivorax</name>
    <dbReference type="NCBI Taxonomy" id="862126"/>
    <lineage>
        <taxon>Bacteria</taxon>
        <taxon>Pseudomonadati</taxon>
        <taxon>Bacteroidota</taxon>
        <taxon>Sphingobacteriia</taxon>
        <taxon>Sphingobacteriales</taxon>
        <taxon>Sphingobacteriaceae</taxon>
        <taxon>Mucilaginibacter</taxon>
    </lineage>
</organism>
<dbReference type="Proteomes" id="UP000321362">
    <property type="component" value="Chromosome"/>
</dbReference>
<accession>A0A5B8W0N6</accession>
<dbReference type="RefSeq" id="WP_147055288.1">
    <property type="nucleotide sequence ID" value="NZ_CP042437.1"/>
</dbReference>
<evidence type="ECO:0000313" key="2">
    <source>
        <dbReference type="Proteomes" id="UP000321362"/>
    </source>
</evidence>
<name>A0A5B8W0N6_9SPHI</name>
<dbReference type="EMBL" id="CP042437">
    <property type="protein sequence ID" value="QEC77520.1"/>
    <property type="molecule type" value="Genomic_DNA"/>
</dbReference>
<sequence length="182" mass="20811">MKKIVALLLLSIHLLNIGGQLALHQYLVYKTNKFYNQQVGKGLYDVKDLTEIAIPVNLPNIHDWKRFENIAGQIQFGNTNYNYVKMKVTRTAIHLMCIPNYETTRPVDKNVLNAKGVKDIPVPQKDHVPYGKTIMQDNVSVAFAHIEFCCPIKNIQKNIVQPVQPLVHYHQDIPEQPPKVTC</sequence>
<gene>
    <name evidence="1" type="ORF">FSB76_16810</name>
</gene>
<proteinExistence type="predicted"/>
<dbReference type="KEGG" id="mgk:FSB76_16810"/>
<evidence type="ECO:0000313" key="1">
    <source>
        <dbReference type="EMBL" id="QEC77520.1"/>
    </source>
</evidence>